<dbReference type="PROSITE" id="PS51078">
    <property type="entry name" value="ICLR_ED"/>
    <property type="match status" value="1"/>
</dbReference>
<dbReference type="InterPro" id="IPR029016">
    <property type="entry name" value="GAF-like_dom_sf"/>
</dbReference>
<proteinExistence type="predicted"/>
<feature type="domain" description="HTH iclR-type" evidence="4">
    <location>
        <begin position="8"/>
        <end position="70"/>
    </location>
</feature>
<dbReference type="Proteomes" id="UP000273326">
    <property type="component" value="Chromosome"/>
</dbReference>
<dbReference type="KEGG" id="jeh:EJN90_04180"/>
<dbReference type="Gene3D" id="1.10.10.10">
    <property type="entry name" value="Winged helix-like DNA-binding domain superfamily/Winged helix DNA-binding domain"/>
    <property type="match status" value="1"/>
</dbReference>
<dbReference type="InterPro" id="IPR036388">
    <property type="entry name" value="WH-like_DNA-bd_sf"/>
</dbReference>
<evidence type="ECO:0000256" key="1">
    <source>
        <dbReference type="ARBA" id="ARBA00023015"/>
    </source>
</evidence>
<name>A0A3Q9BJQ4_9LACT</name>
<evidence type="ECO:0000256" key="2">
    <source>
        <dbReference type="ARBA" id="ARBA00023125"/>
    </source>
</evidence>
<dbReference type="SUPFAM" id="SSF55781">
    <property type="entry name" value="GAF domain-like"/>
    <property type="match status" value="1"/>
</dbReference>
<feature type="domain" description="IclR-ED" evidence="5">
    <location>
        <begin position="71"/>
        <end position="254"/>
    </location>
</feature>
<gene>
    <name evidence="6" type="ORF">EJN90_04180</name>
</gene>
<keyword evidence="2" id="KW-0238">DNA-binding</keyword>
<dbReference type="GO" id="GO:0045892">
    <property type="term" value="P:negative regulation of DNA-templated transcription"/>
    <property type="evidence" value="ECO:0007669"/>
    <property type="project" value="TreeGrafter"/>
</dbReference>
<protein>
    <submittedName>
        <fullName evidence="6">IclR family transcriptional regulator</fullName>
    </submittedName>
</protein>
<dbReference type="InterPro" id="IPR050707">
    <property type="entry name" value="HTH_MetabolicPath_Reg"/>
</dbReference>
<dbReference type="PANTHER" id="PTHR30136:SF35">
    <property type="entry name" value="HTH-TYPE TRANSCRIPTIONAL REGULATOR RV1719"/>
    <property type="match status" value="1"/>
</dbReference>
<evidence type="ECO:0000313" key="7">
    <source>
        <dbReference type="Proteomes" id="UP000273326"/>
    </source>
</evidence>
<keyword evidence="3" id="KW-0804">Transcription</keyword>
<evidence type="ECO:0000259" key="4">
    <source>
        <dbReference type="PROSITE" id="PS51077"/>
    </source>
</evidence>
<sequence length="259" mass="29546">MSQQQPYGTVLLKAEKILSFLSVESEPQPLHIIASKTEMTNSTVSKILSTLELIGYVYRNPKNKTFQLGSGLVKYANQYLNDLTISKIAYPYLKELHARLDETVHLSIREGDEILYMNKLESTRPIVVTTSRIGFSKPMYASAMGKAILAECTAEELEGYFSRVEMRSFTPYTIVDPEVLKEELKEIRQNGYAFDNSEEQIEVFCIGTTLSVDSTNYGAFSVSMPSYRRTPELEKKVVQAILQTKRNIIQELEHVHYYL</sequence>
<dbReference type="SUPFAM" id="SSF46785">
    <property type="entry name" value="Winged helix' DNA-binding domain"/>
    <property type="match status" value="1"/>
</dbReference>
<dbReference type="OrthoDB" id="9791752at2"/>
<evidence type="ECO:0000256" key="3">
    <source>
        <dbReference type="ARBA" id="ARBA00023163"/>
    </source>
</evidence>
<accession>A0A3Q9BJQ4</accession>
<dbReference type="GO" id="GO:0003677">
    <property type="term" value="F:DNA binding"/>
    <property type="evidence" value="ECO:0007669"/>
    <property type="project" value="UniProtKB-KW"/>
</dbReference>
<dbReference type="RefSeq" id="WP_126109010.1">
    <property type="nucleotide sequence ID" value="NZ_CP034465.1"/>
</dbReference>
<dbReference type="InterPro" id="IPR036390">
    <property type="entry name" value="WH_DNA-bd_sf"/>
</dbReference>
<organism evidence="6 7">
    <name type="scientific">Jeotgalibaca ciconiae</name>
    <dbReference type="NCBI Taxonomy" id="2496265"/>
    <lineage>
        <taxon>Bacteria</taxon>
        <taxon>Bacillati</taxon>
        <taxon>Bacillota</taxon>
        <taxon>Bacilli</taxon>
        <taxon>Lactobacillales</taxon>
        <taxon>Carnobacteriaceae</taxon>
        <taxon>Jeotgalibaca</taxon>
    </lineage>
</organism>
<evidence type="ECO:0000313" key="6">
    <source>
        <dbReference type="EMBL" id="AZP03932.1"/>
    </source>
</evidence>
<dbReference type="AlphaFoldDB" id="A0A3Q9BJQ4"/>
<dbReference type="SMART" id="SM00346">
    <property type="entry name" value="HTH_ICLR"/>
    <property type="match status" value="1"/>
</dbReference>
<dbReference type="PROSITE" id="PS51077">
    <property type="entry name" value="HTH_ICLR"/>
    <property type="match status" value="1"/>
</dbReference>
<evidence type="ECO:0000259" key="5">
    <source>
        <dbReference type="PROSITE" id="PS51078"/>
    </source>
</evidence>
<dbReference type="GO" id="GO:0003700">
    <property type="term" value="F:DNA-binding transcription factor activity"/>
    <property type="evidence" value="ECO:0007669"/>
    <property type="project" value="TreeGrafter"/>
</dbReference>
<reference evidence="7" key="1">
    <citation type="submission" date="2018-12" db="EMBL/GenBank/DDBJ databases">
        <title>Complete genome sequencing of Jeotgalibaca sp. H21T32.</title>
        <authorList>
            <person name="Bae J.-W."/>
            <person name="Lee S.-Y."/>
        </authorList>
    </citation>
    <scope>NUCLEOTIDE SEQUENCE [LARGE SCALE GENOMIC DNA]</scope>
    <source>
        <strain evidence="7">H21T32</strain>
    </source>
</reference>
<dbReference type="InterPro" id="IPR014757">
    <property type="entry name" value="Tscrpt_reg_IclR_C"/>
</dbReference>
<dbReference type="InterPro" id="IPR005471">
    <property type="entry name" value="Tscrpt_reg_IclR_N"/>
</dbReference>
<dbReference type="PANTHER" id="PTHR30136">
    <property type="entry name" value="HELIX-TURN-HELIX TRANSCRIPTIONAL REGULATOR, ICLR FAMILY"/>
    <property type="match status" value="1"/>
</dbReference>
<dbReference type="EMBL" id="CP034465">
    <property type="protein sequence ID" value="AZP03932.1"/>
    <property type="molecule type" value="Genomic_DNA"/>
</dbReference>
<dbReference type="Gene3D" id="3.30.450.40">
    <property type="match status" value="1"/>
</dbReference>
<dbReference type="Pfam" id="PF01614">
    <property type="entry name" value="IclR_C"/>
    <property type="match status" value="1"/>
</dbReference>
<dbReference type="Pfam" id="PF09339">
    <property type="entry name" value="HTH_IclR"/>
    <property type="match status" value="1"/>
</dbReference>
<keyword evidence="1" id="KW-0805">Transcription regulation</keyword>
<keyword evidence="7" id="KW-1185">Reference proteome</keyword>